<dbReference type="Pfam" id="PF13149">
    <property type="entry name" value="Mfa_like_1"/>
    <property type="match status" value="1"/>
</dbReference>
<proteinExistence type="predicted"/>
<dbReference type="Gene3D" id="2.60.40.2620">
    <property type="entry name" value="Fimbrillin-like"/>
    <property type="match status" value="1"/>
</dbReference>
<dbReference type="EMBL" id="AGXW01000012">
    <property type="protein sequence ID" value="EKJ89498.1"/>
    <property type="molecule type" value="Genomic_DNA"/>
</dbReference>
<sequence length="350" mass="38678">MRNIYFMASLATLLLVGCGKDDGSYKFENSEPGSKAIINGTINEATDIPKSRAANQFWAVGDKIGITCLDSHSPNYDQKNFGYTTSSVNGEFTAITPSNEIWFLGANTFQVSAYYPYTGAAGIIPNIIEKETNTENQLLENQPNIDFLYASTTASRENPCVDLTFFHKMSRLVIQFKSQQGPNGEPLISDMGTIDCYLMKVIKTGNFNPITGIATADEKDKSTDNNIRQTVNKENGYKLSLILYPQPKINAQLDAILINADNPKGIYYKIPLENLHLEAGRSYNYTITAKATADNVIKLEINEGTITDWTEMPDVEVDSNPGRVQTTVEGTDINEWEGDGEVDVETKDAN</sequence>
<dbReference type="CDD" id="cd13120">
    <property type="entry name" value="BF2867_like_N"/>
    <property type="match status" value="1"/>
</dbReference>
<evidence type="ECO:0000313" key="2">
    <source>
        <dbReference type="EMBL" id="EKJ89498.1"/>
    </source>
</evidence>
<name>K5D966_9BACE</name>
<feature type="region of interest" description="Disordered" evidence="1">
    <location>
        <begin position="318"/>
        <end position="350"/>
    </location>
</feature>
<evidence type="ECO:0000313" key="3">
    <source>
        <dbReference type="Proteomes" id="UP000007995"/>
    </source>
</evidence>
<dbReference type="InterPro" id="IPR042278">
    <property type="entry name" value="Mfa-like_1_N"/>
</dbReference>
<organism evidence="2 3">
    <name type="scientific">Bacteroides finegoldii CL09T03C10</name>
    <dbReference type="NCBI Taxonomy" id="997888"/>
    <lineage>
        <taxon>Bacteria</taxon>
        <taxon>Pseudomonadati</taxon>
        <taxon>Bacteroidota</taxon>
        <taxon>Bacteroidia</taxon>
        <taxon>Bacteroidales</taxon>
        <taxon>Bacteroidaceae</taxon>
        <taxon>Bacteroides</taxon>
    </lineage>
</organism>
<dbReference type="AlphaFoldDB" id="K5D966"/>
<dbReference type="Gene3D" id="2.60.40.2630">
    <property type="match status" value="1"/>
</dbReference>
<reference evidence="2 3" key="1">
    <citation type="submission" date="2012-02" db="EMBL/GenBank/DDBJ databases">
        <title>The Genome Sequence of Bacteroides finegoldii CL09T03C10.</title>
        <authorList>
            <consortium name="The Broad Institute Genome Sequencing Platform"/>
            <person name="Earl A."/>
            <person name="Ward D."/>
            <person name="Feldgarden M."/>
            <person name="Gevers D."/>
            <person name="Zitomersky N.L."/>
            <person name="Coyne M.J."/>
            <person name="Comstock L.E."/>
            <person name="Young S.K."/>
            <person name="Zeng Q."/>
            <person name="Gargeya S."/>
            <person name="Fitzgerald M."/>
            <person name="Haas B."/>
            <person name="Abouelleil A."/>
            <person name="Alvarado L."/>
            <person name="Arachchi H.M."/>
            <person name="Berlin A."/>
            <person name="Chapman S.B."/>
            <person name="Gearin G."/>
            <person name="Goldberg J."/>
            <person name="Griggs A."/>
            <person name="Gujja S."/>
            <person name="Hansen M."/>
            <person name="Heiman D."/>
            <person name="Howarth C."/>
            <person name="Larimer J."/>
            <person name="Lui A."/>
            <person name="MacDonald P.J.P."/>
            <person name="McCowen C."/>
            <person name="Montmayeur A."/>
            <person name="Murphy C."/>
            <person name="Neiman D."/>
            <person name="Pearson M."/>
            <person name="Priest M."/>
            <person name="Roberts A."/>
            <person name="Saif S."/>
            <person name="Shea T."/>
            <person name="Sisk P."/>
            <person name="Stolte C."/>
            <person name="Sykes S."/>
            <person name="Wortman J."/>
            <person name="Nusbaum C."/>
            <person name="Birren B."/>
        </authorList>
    </citation>
    <scope>NUCLEOTIDE SEQUENCE [LARGE SCALE GENOMIC DNA]</scope>
    <source>
        <strain evidence="2 3">CL09T03C10</strain>
    </source>
</reference>
<comment type="caution">
    <text evidence="2">The sequence shown here is derived from an EMBL/GenBank/DDBJ whole genome shotgun (WGS) entry which is preliminary data.</text>
</comment>
<dbReference type="CDD" id="cd13121">
    <property type="entry name" value="BF2867_like_C"/>
    <property type="match status" value="1"/>
</dbReference>
<gene>
    <name evidence="2" type="ORF">HMPREF1057_03039</name>
</gene>
<dbReference type="HOGENOM" id="CLU_071232_0_0_10"/>
<evidence type="ECO:0008006" key="4">
    <source>
        <dbReference type="Google" id="ProtNLM"/>
    </source>
</evidence>
<dbReference type="PROSITE" id="PS51257">
    <property type="entry name" value="PROKAR_LIPOPROTEIN"/>
    <property type="match status" value="1"/>
</dbReference>
<protein>
    <recommendedName>
        <fullName evidence="4">Fimbrillin family protein</fullName>
    </recommendedName>
</protein>
<dbReference type="RefSeq" id="WP_007764870.1">
    <property type="nucleotide sequence ID" value="NZ_AKBZ01000002.1"/>
</dbReference>
<accession>K5D966</accession>
<dbReference type="InterPro" id="IPR025049">
    <property type="entry name" value="Mfa-like_1"/>
</dbReference>
<dbReference type="Proteomes" id="UP000007995">
    <property type="component" value="Unassembled WGS sequence"/>
</dbReference>
<evidence type="ECO:0000256" key="1">
    <source>
        <dbReference type="SAM" id="MobiDB-lite"/>
    </source>
</evidence>
<dbReference type="OrthoDB" id="1050726at2"/>
<feature type="compositionally biased region" description="Acidic residues" evidence="1">
    <location>
        <begin position="332"/>
        <end position="343"/>
    </location>
</feature>